<accession>A0A834Y3V1</accession>
<name>A0A834Y3V1_APHGI</name>
<comment type="caution">
    <text evidence="2">The sequence shown here is derived from an EMBL/GenBank/DDBJ whole genome shotgun (WGS) entry which is preliminary data.</text>
</comment>
<protein>
    <recommendedName>
        <fullName evidence="4">Odorant-binding protein</fullName>
    </recommendedName>
</protein>
<evidence type="ECO:0008006" key="4">
    <source>
        <dbReference type="Google" id="ProtNLM"/>
    </source>
</evidence>
<sequence length="128" mass="15178">MFKYYSLTLLIIAVVNCQIKNNFYNENCTKPNYICENLKNFNECGIAMNYRKVCENVITINNLHECELDKDNYDRFCSNDFKVEQCKRTSFCEAYKDFQENSAKFQKYIDQHSSIHDGAIKIDVNKKH</sequence>
<organism evidence="2 3">
    <name type="scientific">Aphidius gifuensis</name>
    <name type="common">Parasitoid wasp</name>
    <dbReference type="NCBI Taxonomy" id="684658"/>
    <lineage>
        <taxon>Eukaryota</taxon>
        <taxon>Metazoa</taxon>
        <taxon>Ecdysozoa</taxon>
        <taxon>Arthropoda</taxon>
        <taxon>Hexapoda</taxon>
        <taxon>Insecta</taxon>
        <taxon>Pterygota</taxon>
        <taxon>Neoptera</taxon>
        <taxon>Endopterygota</taxon>
        <taxon>Hymenoptera</taxon>
        <taxon>Apocrita</taxon>
        <taxon>Ichneumonoidea</taxon>
        <taxon>Braconidae</taxon>
        <taxon>Aphidiinae</taxon>
        <taxon>Aphidius</taxon>
    </lineage>
</organism>
<keyword evidence="3" id="KW-1185">Reference proteome</keyword>
<evidence type="ECO:0000313" key="3">
    <source>
        <dbReference type="Proteomes" id="UP000639338"/>
    </source>
</evidence>
<dbReference type="AlphaFoldDB" id="A0A834Y3V1"/>
<evidence type="ECO:0000313" key="2">
    <source>
        <dbReference type="EMBL" id="KAF7996654.1"/>
    </source>
</evidence>
<gene>
    <name evidence="2" type="ORF">HCN44_002300</name>
</gene>
<dbReference type="EMBL" id="JACMRX010000001">
    <property type="protein sequence ID" value="KAF7996654.1"/>
    <property type="molecule type" value="Genomic_DNA"/>
</dbReference>
<feature type="signal peptide" evidence="1">
    <location>
        <begin position="1"/>
        <end position="17"/>
    </location>
</feature>
<dbReference type="Proteomes" id="UP000639338">
    <property type="component" value="Unassembled WGS sequence"/>
</dbReference>
<proteinExistence type="predicted"/>
<reference evidence="2 3" key="1">
    <citation type="submission" date="2020-08" db="EMBL/GenBank/DDBJ databases">
        <title>Aphidius gifuensis genome sequencing and assembly.</title>
        <authorList>
            <person name="Du Z."/>
        </authorList>
    </citation>
    <scope>NUCLEOTIDE SEQUENCE [LARGE SCALE GENOMIC DNA]</scope>
    <source>
        <strain evidence="2">YNYX2018</strain>
        <tissue evidence="2">Adults</tissue>
    </source>
</reference>
<keyword evidence="1" id="KW-0732">Signal</keyword>
<feature type="chain" id="PRO_5032359385" description="Odorant-binding protein" evidence="1">
    <location>
        <begin position="18"/>
        <end position="128"/>
    </location>
</feature>
<evidence type="ECO:0000256" key="1">
    <source>
        <dbReference type="SAM" id="SignalP"/>
    </source>
</evidence>